<name>A0ABQ2B1Z9_9MICC</name>
<keyword evidence="7" id="KW-1185">Reference proteome</keyword>
<feature type="domain" description="IclR-ED" evidence="5">
    <location>
        <begin position="68"/>
        <end position="250"/>
    </location>
</feature>
<evidence type="ECO:0000256" key="3">
    <source>
        <dbReference type="ARBA" id="ARBA00023163"/>
    </source>
</evidence>
<organism evidence="6 7">
    <name type="scientific">Arthrobacter liuii</name>
    <dbReference type="NCBI Taxonomy" id="1476996"/>
    <lineage>
        <taxon>Bacteria</taxon>
        <taxon>Bacillati</taxon>
        <taxon>Actinomycetota</taxon>
        <taxon>Actinomycetes</taxon>
        <taxon>Micrococcales</taxon>
        <taxon>Micrococcaceae</taxon>
        <taxon>Arthrobacter</taxon>
    </lineage>
</organism>
<dbReference type="InterPro" id="IPR050707">
    <property type="entry name" value="HTH_MetabolicPath_Reg"/>
</dbReference>
<gene>
    <name evidence="6" type="ORF">GCM10007170_41920</name>
</gene>
<evidence type="ECO:0000259" key="4">
    <source>
        <dbReference type="PROSITE" id="PS51077"/>
    </source>
</evidence>
<keyword evidence="1" id="KW-0805">Transcription regulation</keyword>
<dbReference type="InterPro" id="IPR029016">
    <property type="entry name" value="GAF-like_dom_sf"/>
</dbReference>
<dbReference type="RefSeq" id="WP_188573455.1">
    <property type="nucleotide sequence ID" value="NZ_BMFW01000037.1"/>
</dbReference>
<dbReference type="SMART" id="SM00346">
    <property type="entry name" value="HTH_ICLR"/>
    <property type="match status" value="1"/>
</dbReference>
<dbReference type="Proteomes" id="UP000643279">
    <property type="component" value="Unassembled WGS sequence"/>
</dbReference>
<dbReference type="PANTHER" id="PTHR30136">
    <property type="entry name" value="HELIX-TURN-HELIX TRANSCRIPTIONAL REGULATOR, ICLR FAMILY"/>
    <property type="match status" value="1"/>
</dbReference>
<dbReference type="SUPFAM" id="SSF46785">
    <property type="entry name" value="Winged helix' DNA-binding domain"/>
    <property type="match status" value="1"/>
</dbReference>
<dbReference type="InterPro" id="IPR005471">
    <property type="entry name" value="Tscrpt_reg_IclR_N"/>
</dbReference>
<dbReference type="Pfam" id="PF01614">
    <property type="entry name" value="IclR_C"/>
    <property type="match status" value="1"/>
</dbReference>
<evidence type="ECO:0000259" key="5">
    <source>
        <dbReference type="PROSITE" id="PS51078"/>
    </source>
</evidence>
<dbReference type="InterPro" id="IPR014757">
    <property type="entry name" value="Tscrpt_reg_IclR_C"/>
</dbReference>
<dbReference type="EMBL" id="BMFW01000037">
    <property type="protein sequence ID" value="GGI01753.1"/>
    <property type="molecule type" value="Genomic_DNA"/>
</dbReference>
<evidence type="ECO:0000313" key="6">
    <source>
        <dbReference type="EMBL" id="GGI01753.1"/>
    </source>
</evidence>
<dbReference type="PROSITE" id="PS51078">
    <property type="entry name" value="ICLR_ED"/>
    <property type="match status" value="1"/>
</dbReference>
<accession>A0ABQ2B1Z9</accession>
<evidence type="ECO:0000256" key="2">
    <source>
        <dbReference type="ARBA" id="ARBA00023125"/>
    </source>
</evidence>
<dbReference type="PANTHER" id="PTHR30136:SF2">
    <property type="entry name" value="TRANSCRIPTIONAL REGULATOR ICLR"/>
    <property type="match status" value="1"/>
</dbReference>
<dbReference type="Gene3D" id="3.30.450.40">
    <property type="match status" value="1"/>
</dbReference>
<keyword evidence="2" id="KW-0238">DNA-binding</keyword>
<evidence type="ECO:0000256" key="1">
    <source>
        <dbReference type="ARBA" id="ARBA00023015"/>
    </source>
</evidence>
<comment type="caution">
    <text evidence="6">The sequence shown here is derived from an EMBL/GenBank/DDBJ whole genome shotgun (WGS) entry which is preliminary data.</text>
</comment>
<dbReference type="InterPro" id="IPR036390">
    <property type="entry name" value="WH_DNA-bd_sf"/>
</dbReference>
<dbReference type="SUPFAM" id="SSF55781">
    <property type="entry name" value="GAF domain-like"/>
    <property type="match status" value="1"/>
</dbReference>
<proteinExistence type="predicted"/>
<reference evidence="7" key="1">
    <citation type="journal article" date="2019" name="Int. J. Syst. Evol. Microbiol.">
        <title>The Global Catalogue of Microorganisms (GCM) 10K type strain sequencing project: providing services to taxonomists for standard genome sequencing and annotation.</title>
        <authorList>
            <consortium name="The Broad Institute Genomics Platform"/>
            <consortium name="The Broad Institute Genome Sequencing Center for Infectious Disease"/>
            <person name="Wu L."/>
            <person name="Ma J."/>
        </authorList>
    </citation>
    <scope>NUCLEOTIDE SEQUENCE [LARGE SCALE GENOMIC DNA]</scope>
    <source>
        <strain evidence="7">CGMCC 1.12778</strain>
    </source>
</reference>
<dbReference type="InterPro" id="IPR036388">
    <property type="entry name" value="WH-like_DNA-bd_sf"/>
</dbReference>
<dbReference type="PROSITE" id="PS51077">
    <property type="entry name" value="HTH_ICLR"/>
    <property type="match status" value="1"/>
</dbReference>
<dbReference type="Gene3D" id="1.10.10.10">
    <property type="entry name" value="Winged helix-like DNA-binding domain superfamily/Winged helix DNA-binding domain"/>
    <property type="match status" value="1"/>
</dbReference>
<feature type="domain" description="HTH iclR-type" evidence="4">
    <location>
        <begin position="5"/>
        <end position="67"/>
    </location>
</feature>
<dbReference type="Pfam" id="PF09339">
    <property type="entry name" value="HTH_IclR"/>
    <property type="match status" value="1"/>
</dbReference>
<sequence length="251" mass="27213">MPRLTPAVVRSLDVLELFMDARHGLSAPEVVQRTGLPRTTVHELLTTLTERKYLRRDDATATYHLGLSVFRLGNAFAERLDLHAVGLRVAQSVGRECDETVHVGILDGADVVYICKVDSTQSVRMVSRMGGRVPASCTAVGKALLAYLPDAERKRVFKKGLAKLTPKSITEPHALANVLDEIRASGLAFESGESNPDVSCVAAPVRDHTGAVVAALSISVPDMRWNQRPVEEWSALAADGAARFSAELGYR</sequence>
<keyword evidence="3" id="KW-0804">Transcription</keyword>
<protein>
    <submittedName>
        <fullName evidence="6">Transcriptional regulator</fullName>
    </submittedName>
</protein>
<evidence type="ECO:0000313" key="7">
    <source>
        <dbReference type="Proteomes" id="UP000643279"/>
    </source>
</evidence>